<comment type="caution">
    <text evidence="4">The sequence shown here is derived from an EMBL/GenBank/DDBJ whole genome shotgun (WGS) entry which is preliminary data.</text>
</comment>
<dbReference type="Gene3D" id="1.10.1040.50">
    <property type="match status" value="1"/>
</dbReference>
<dbReference type="EMBL" id="JAMYXC010000210">
    <property type="protein sequence ID" value="MCP1169563.1"/>
    <property type="molecule type" value="Genomic_DNA"/>
</dbReference>
<evidence type="ECO:0000259" key="3">
    <source>
        <dbReference type="Pfam" id="PF02737"/>
    </source>
</evidence>
<dbReference type="PANTHER" id="PTHR48075:SF5">
    <property type="entry name" value="3-HYDROXYBUTYRYL-COA DEHYDROGENASE"/>
    <property type="match status" value="1"/>
</dbReference>
<dbReference type="InterPro" id="IPR006180">
    <property type="entry name" value="3-OHacyl-CoA_DH_CS"/>
</dbReference>
<dbReference type="GO" id="GO:0008691">
    <property type="term" value="F:3-hydroxybutyryl-CoA dehydrogenase activity"/>
    <property type="evidence" value="ECO:0007669"/>
    <property type="project" value="TreeGrafter"/>
</dbReference>
<evidence type="ECO:0000313" key="5">
    <source>
        <dbReference type="Proteomes" id="UP001139477"/>
    </source>
</evidence>
<dbReference type="FunFam" id="3.40.50.720:FF:000009">
    <property type="entry name" value="Fatty oxidation complex, alpha subunit"/>
    <property type="match status" value="1"/>
</dbReference>
<dbReference type="GO" id="GO:0006635">
    <property type="term" value="P:fatty acid beta-oxidation"/>
    <property type="evidence" value="ECO:0007669"/>
    <property type="project" value="TreeGrafter"/>
</dbReference>
<dbReference type="Pfam" id="PF00725">
    <property type="entry name" value="3HCDH"/>
    <property type="match status" value="1"/>
</dbReference>
<dbReference type="InterPro" id="IPR006108">
    <property type="entry name" value="3HC_DH_C"/>
</dbReference>
<sequence>MEINTIAVIGAGTMGGGITISCLAAGLPVTTIDTDQMTLATLKTRVARFFDRAVEKDWMSARQAQEARALLTTSTDITAAGQADLVIEAVFEELVIKQALFDKLVPIMKPDAILATNTSALRVDALADSLPAPERFVGLHYFSPAEINPLTELVRGPRSGTEALDAARVLLKRTNRVVLECRDASGFVVNRFFCPYTNEAVRCLQDGLGTTGQIDGIARENFALPLGPFAVMNIIKPRINLSALRNLAPLGAFYAPARQMVRMGEADEFWQIEETPAPFSNEAERMIADRLRGALFLPVLEASAEGVAAPDAFDTGAEQALRFGNPPVMQMRALGRTRVEALIAPYLAAYGAEMPAAGLERVFG</sequence>
<gene>
    <name evidence="4" type="ORF">NHG85_13700</name>
</gene>
<feature type="domain" description="3-hydroxyacyl-CoA dehydrogenase C-terminal" evidence="2">
    <location>
        <begin position="186"/>
        <end position="267"/>
    </location>
</feature>
<keyword evidence="1" id="KW-0560">Oxidoreductase</keyword>
<name>A0A9X2FYP5_9RHOB</name>
<dbReference type="SUPFAM" id="SSF48179">
    <property type="entry name" value="6-phosphogluconate dehydrogenase C-terminal domain-like"/>
    <property type="match status" value="1"/>
</dbReference>
<dbReference type="GO" id="GO:0070403">
    <property type="term" value="F:NAD+ binding"/>
    <property type="evidence" value="ECO:0007669"/>
    <property type="project" value="InterPro"/>
</dbReference>
<dbReference type="AlphaFoldDB" id="A0A9X2FYP5"/>
<evidence type="ECO:0000313" key="4">
    <source>
        <dbReference type="EMBL" id="MCP1169563.1"/>
    </source>
</evidence>
<feature type="domain" description="3-hydroxyacyl-CoA dehydrogenase NAD binding" evidence="3">
    <location>
        <begin position="5"/>
        <end position="183"/>
    </location>
</feature>
<dbReference type="Gene3D" id="3.40.50.720">
    <property type="entry name" value="NAD(P)-binding Rossmann-like Domain"/>
    <property type="match status" value="1"/>
</dbReference>
<dbReference type="Pfam" id="PF02737">
    <property type="entry name" value="3HCDH_N"/>
    <property type="match status" value="1"/>
</dbReference>
<dbReference type="InterPro" id="IPR006176">
    <property type="entry name" value="3-OHacyl-CoA_DH_NAD-bd"/>
</dbReference>
<organism evidence="4 5">
    <name type="scientific">Limimaricola litoreus</name>
    <dbReference type="NCBI Taxonomy" id="2955316"/>
    <lineage>
        <taxon>Bacteria</taxon>
        <taxon>Pseudomonadati</taxon>
        <taxon>Pseudomonadota</taxon>
        <taxon>Alphaproteobacteria</taxon>
        <taxon>Rhodobacterales</taxon>
        <taxon>Paracoccaceae</taxon>
        <taxon>Limimaricola</taxon>
    </lineage>
</organism>
<dbReference type="Proteomes" id="UP001139477">
    <property type="component" value="Unassembled WGS sequence"/>
</dbReference>
<proteinExistence type="predicted"/>
<dbReference type="RefSeq" id="WP_253333292.1">
    <property type="nucleotide sequence ID" value="NZ_JAMYXC010000210.1"/>
</dbReference>
<reference evidence="4" key="1">
    <citation type="submission" date="2022-06" db="EMBL/GenBank/DDBJ databases">
        <title>Limimaricola sediminis sp. nov., isolated from an intertidal sediment.</title>
        <authorList>
            <person name="Shao X."/>
        </authorList>
    </citation>
    <scope>NUCLEOTIDE SEQUENCE</scope>
    <source>
        <strain evidence="4">ASW11-118</strain>
    </source>
</reference>
<keyword evidence="5" id="KW-1185">Reference proteome</keyword>
<accession>A0A9X2FYP5</accession>
<dbReference type="InterPro" id="IPR008927">
    <property type="entry name" value="6-PGluconate_DH-like_C_sf"/>
</dbReference>
<dbReference type="PANTHER" id="PTHR48075">
    <property type="entry name" value="3-HYDROXYACYL-COA DEHYDROGENASE FAMILY PROTEIN"/>
    <property type="match status" value="1"/>
</dbReference>
<dbReference type="SUPFAM" id="SSF51735">
    <property type="entry name" value="NAD(P)-binding Rossmann-fold domains"/>
    <property type="match status" value="1"/>
</dbReference>
<dbReference type="InterPro" id="IPR036291">
    <property type="entry name" value="NAD(P)-bd_dom_sf"/>
</dbReference>
<evidence type="ECO:0000256" key="1">
    <source>
        <dbReference type="ARBA" id="ARBA00023002"/>
    </source>
</evidence>
<evidence type="ECO:0000259" key="2">
    <source>
        <dbReference type="Pfam" id="PF00725"/>
    </source>
</evidence>
<dbReference type="PROSITE" id="PS00067">
    <property type="entry name" value="3HCDH"/>
    <property type="match status" value="1"/>
</dbReference>
<protein>
    <submittedName>
        <fullName evidence="4">3-hydroxyacyl-CoA dehydrogenase family protein</fullName>
    </submittedName>
</protein>